<gene>
    <name evidence="1" type="ORF">NZD89_28060</name>
</gene>
<evidence type="ECO:0000313" key="1">
    <source>
        <dbReference type="EMBL" id="WAH44905.1"/>
    </source>
</evidence>
<dbReference type="EMBL" id="CP104068">
    <property type="protein sequence ID" value="WAH44905.1"/>
    <property type="molecule type" value="Genomic_DNA"/>
</dbReference>
<sequence>MFKKKLNKDIIIVQGYTALRMHTKMEGSIMSRSGQLRDKATIDYIKTTEAWELLRESIEGGNDKKAEEILHTIIKTMNNMKSDYEKVTVEVRKDLMKEVKMFCARNNYTLKVYTNVALESLLHIGMPKEDIGE</sequence>
<keyword evidence="1" id="KW-0614">Plasmid</keyword>
<keyword evidence="2" id="KW-1185">Reference proteome</keyword>
<organism evidence="1 2">
    <name type="scientific">Alicyclobacillus fastidiosus</name>
    <dbReference type="NCBI Taxonomy" id="392011"/>
    <lineage>
        <taxon>Bacteria</taxon>
        <taxon>Bacillati</taxon>
        <taxon>Bacillota</taxon>
        <taxon>Bacilli</taxon>
        <taxon>Bacillales</taxon>
        <taxon>Alicyclobacillaceae</taxon>
        <taxon>Alicyclobacillus</taxon>
    </lineage>
</organism>
<reference evidence="1" key="1">
    <citation type="submission" date="2022-08" db="EMBL/GenBank/DDBJ databases">
        <title>Alicyclobacillus fastidiosus DSM 17978, complete genome.</title>
        <authorList>
            <person name="Wang Q."/>
            <person name="Cai R."/>
            <person name="Wang Z."/>
        </authorList>
    </citation>
    <scope>NUCLEOTIDE SEQUENCE</scope>
    <source>
        <strain evidence="1">DSM 17978</strain>
        <plasmid evidence="1">unnamed1</plasmid>
    </source>
</reference>
<proteinExistence type="predicted"/>
<accession>A0ABY6ZPX2</accession>
<evidence type="ECO:0000313" key="2">
    <source>
        <dbReference type="Proteomes" id="UP001164761"/>
    </source>
</evidence>
<geneLocation type="plasmid" evidence="1 2">
    <name>unnamed1</name>
</geneLocation>
<dbReference type="RefSeq" id="WP_268008772.1">
    <property type="nucleotide sequence ID" value="NZ_BSUT01000003.1"/>
</dbReference>
<dbReference type="Proteomes" id="UP001164761">
    <property type="component" value="Plasmid unnamed1"/>
</dbReference>
<name>A0ABY6ZPX2_9BACL</name>
<protein>
    <submittedName>
        <fullName evidence="1">Uncharacterized protein</fullName>
    </submittedName>
</protein>